<evidence type="ECO:0000313" key="2">
    <source>
        <dbReference type="Proteomes" id="UP000245626"/>
    </source>
</evidence>
<dbReference type="EMBL" id="KZ819877">
    <property type="protein sequence ID" value="PWN51022.1"/>
    <property type="molecule type" value="Genomic_DNA"/>
</dbReference>
<reference evidence="1 2" key="1">
    <citation type="journal article" date="2018" name="Mol. Biol. Evol.">
        <title>Broad Genomic Sampling Reveals a Smut Pathogenic Ancestry of the Fungal Clade Ustilaginomycotina.</title>
        <authorList>
            <person name="Kijpornyongpan T."/>
            <person name="Mondo S.J."/>
            <person name="Barry K."/>
            <person name="Sandor L."/>
            <person name="Lee J."/>
            <person name="Lipzen A."/>
            <person name="Pangilinan J."/>
            <person name="LaButti K."/>
            <person name="Hainaut M."/>
            <person name="Henrissat B."/>
            <person name="Grigoriev I.V."/>
            <person name="Spatafora J.W."/>
            <person name="Aime M.C."/>
        </authorList>
    </citation>
    <scope>NUCLEOTIDE SEQUENCE [LARGE SCALE GENOMIC DNA]</scope>
    <source>
        <strain evidence="1 2">SA 807</strain>
    </source>
</reference>
<proteinExistence type="predicted"/>
<protein>
    <submittedName>
        <fullName evidence="1">Mitochondrial carrier</fullName>
    </submittedName>
</protein>
<organism evidence="1 2">
    <name type="scientific">Violaceomyces palustris</name>
    <dbReference type="NCBI Taxonomy" id="1673888"/>
    <lineage>
        <taxon>Eukaryota</taxon>
        <taxon>Fungi</taxon>
        <taxon>Dikarya</taxon>
        <taxon>Basidiomycota</taxon>
        <taxon>Ustilaginomycotina</taxon>
        <taxon>Ustilaginomycetes</taxon>
        <taxon>Violaceomycetales</taxon>
        <taxon>Violaceomycetaceae</taxon>
        <taxon>Violaceomyces</taxon>
    </lineage>
</organism>
<gene>
    <name evidence="1" type="ORF">IE53DRAFT_394280</name>
</gene>
<dbReference type="Proteomes" id="UP000245626">
    <property type="component" value="Unassembled WGS sequence"/>
</dbReference>
<keyword evidence="2" id="KW-1185">Reference proteome</keyword>
<name>A0ACD0NZ17_9BASI</name>
<sequence length="363" mass="38766">MAESDLAPFAQATAGALGSIVSNTLVYPLDLISTRFQTETRAKAKAKSSTSIYHALREIFKRDGIKGLYQGLGSDTLSTAISNFLFFYFRSFMVVLFKSRKAKSLGLTGSDPKTLGKVTLNAAEDLAAGALAGIASRFFTTPLSNVTVRKQTSARPRSREAAEKKGATKLSSASSSHQAGSGKRTPGSDSDSEEESTYGDEPGIVDTLGQIIREKGILGLWSGFETAALLSISPALTFYATHAISSSTGGVGESGAIRTFLCSAAGHSVSTTLVFPLILCKTRLQWRSPSGRRVYTSLVDVLGKTIRRGGFSGLYQGLDSQLAKGVLGHGVTMVVKQRVETLFVLVYLLLRRRSKVEAKIRSS</sequence>
<evidence type="ECO:0000313" key="1">
    <source>
        <dbReference type="EMBL" id="PWN51022.1"/>
    </source>
</evidence>
<accession>A0ACD0NZ17</accession>